<dbReference type="EMBL" id="CM008054">
    <property type="protein sequence ID" value="PAN51832.1"/>
    <property type="molecule type" value="Genomic_DNA"/>
</dbReference>
<dbReference type="AlphaFoldDB" id="A0A2S3IUP5"/>
<proteinExistence type="predicted"/>
<accession>A0A2S3IUP5</accession>
<dbReference type="Gramene" id="PAN51832">
    <property type="protein sequence ID" value="PAN51832"/>
    <property type="gene ID" value="PAHAL_9G623500"/>
</dbReference>
<gene>
    <name evidence="1" type="ORF">PAHAL_9G623500</name>
</gene>
<protein>
    <submittedName>
        <fullName evidence="1">Uncharacterized protein</fullName>
    </submittedName>
</protein>
<evidence type="ECO:0000313" key="1">
    <source>
        <dbReference type="EMBL" id="PAN51832.1"/>
    </source>
</evidence>
<dbReference type="Proteomes" id="UP000243499">
    <property type="component" value="Chromosome 9"/>
</dbReference>
<reference evidence="1" key="1">
    <citation type="submission" date="2018-04" db="EMBL/GenBank/DDBJ databases">
        <title>WGS assembly of Panicum hallii.</title>
        <authorList>
            <person name="Lovell J."/>
            <person name="Jenkins J."/>
            <person name="Lowry D."/>
            <person name="Mamidi S."/>
            <person name="Sreedasyam A."/>
            <person name="Weng X."/>
            <person name="Barry K."/>
            <person name="Bonette J."/>
            <person name="Campitelli B."/>
            <person name="Daum C."/>
            <person name="Gordon S."/>
            <person name="Gould B."/>
            <person name="Lipzen A."/>
            <person name="Macqueen A."/>
            <person name="Palacio-Mejia J."/>
            <person name="Plott C."/>
            <person name="Shakirov E."/>
            <person name="Shu S."/>
            <person name="Yoshinaga Y."/>
            <person name="Zane M."/>
            <person name="Rokhsar D."/>
            <person name="Grimwood J."/>
            <person name="Schmutz J."/>
            <person name="Juenger T."/>
        </authorList>
    </citation>
    <scope>NUCLEOTIDE SEQUENCE [LARGE SCALE GENOMIC DNA]</scope>
    <source>
        <strain evidence="1">FIL2</strain>
    </source>
</reference>
<organism evidence="1">
    <name type="scientific">Panicum hallii</name>
    <dbReference type="NCBI Taxonomy" id="206008"/>
    <lineage>
        <taxon>Eukaryota</taxon>
        <taxon>Viridiplantae</taxon>
        <taxon>Streptophyta</taxon>
        <taxon>Embryophyta</taxon>
        <taxon>Tracheophyta</taxon>
        <taxon>Spermatophyta</taxon>
        <taxon>Magnoliopsida</taxon>
        <taxon>Liliopsida</taxon>
        <taxon>Poales</taxon>
        <taxon>Poaceae</taxon>
        <taxon>PACMAD clade</taxon>
        <taxon>Panicoideae</taxon>
        <taxon>Panicodae</taxon>
        <taxon>Paniceae</taxon>
        <taxon>Panicinae</taxon>
        <taxon>Panicum</taxon>
        <taxon>Panicum sect. Panicum</taxon>
    </lineage>
</organism>
<sequence length="79" mass="9076">MRVVEHEHDRWAVMQACGGCSNSAFHSQDRWIGATTTIMEEKKPGWHFVLSGRHSQLVLARCMCSVLPLPAMWYRLFVS</sequence>
<name>A0A2S3IUP5_9POAL</name>